<evidence type="ECO:0000256" key="11">
    <source>
        <dbReference type="ARBA" id="ARBA00078726"/>
    </source>
</evidence>
<proteinExistence type="inferred from homology"/>
<dbReference type="InterPro" id="IPR000246">
    <property type="entry name" value="Peptidase_T2"/>
</dbReference>
<dbReference type="FunFam" id="3.60.20.30:FF:000003">
    <property type="entry name" value="N(4)-(Beta-N-acetylglucosaminyl)-L-asparaginase isoform X1"/>
    <property type="match status" value="1"/>
</dbReference>
<gene>
    <name evidence="18" type="primary">LOC108083990</name>
</gene>
<keyword evidence="6" id="KW-0068">Autocatalytic cleavage</keyword>
<dbReference type="OrthoDB" id="188713at2759"/>
<dbReference type="GO" id="GO:0008233">
    <property type="term" value="F:peptidase activity"/>
    <property type="evidence" value="ECO:0007669"/>
    <property type="project" value="UniProtKB-KW"/>
</dbReference>
<dbReference type="PANTHER" id="PTHR10188:SF6">
    <property type="entry name" value="N(4)-(BETA-N-ACETYLGLUCOSAMINYL)-L-ASPARAGINASE"/>
    <property type="match status" value="1"/>
</dbReference>
<comment type="function">
    <text evidence="9">Cleaves the GlcNAc-Asn bond which joins oligosaccharides to the peptide of asparagine-linked glycoproteins.</text>
</comment>
<dbReference type="RefSeq" id="XP_017035493.1">
    <property type="nucleotide sequence ID" value="XM_017180004.2"/>
</dbReference>
<dbReference type="EC" id="3.5.1.26" evidence="10"/>
<dbReference type="Pfam" id="PF01112">
    <property type="entry name" value="Asparaginase_2"/>
    <property type="match status" value="1"/>
</dbReference>
<dbReference type="GO" id="GO:0006508">
    <property type="term" value="P:proteolysis"/>
    <property type="evidence" value="ECO:0007669"/>
    <property type="project" value="UniProtKB-KW"/>
</dbReference>
<feature type="binding site" evidence="15">
    <location>
        <begin position="210"/>
        <end position="213"/>
    </location>
    <ligand>
        <name>substrate</name>
    </ligand>
</feature>
<evidence type="ECO:0000256" key="7">
    <source>
        <dbReference type="ARBA" id="ARBA00023157"/>
    </source>
</evidence>
<dbReference type="GO" id="GO:0003948">
    <property type="term" value="F:N4-(beta-N-acetylglucosaminyl)-L-asparaginase activity"/>
    <property type="evidence" value="ECO:0007669"/>
    <property type="project" value="UniProtKB-EC"/>
</dbReference>
<keyword evidence="7" id="KW-1015">Disulfide bond</keyword>
<keyword evidence="4" id="KW-0732">Signal</keyword>
<evidence type="ECO:0000256" key="16">
    <source>
        <dbReference type="PIRSR" id="PIRSR600246-3"/>
    </source>
</evidence>
<evidence type="ECO:0000256" key="10">
    <source>
        <dbReference type="ARBA" id="ARBA00066729"/>
    </source>
</evidence>
<evidence type="ECO:0000256" key="4">
    <source>
        <dbReference type="ARBA" id="ARBA00022729"/>
    </source>
</evidence>
<sequence length="325" mass="35360">MVINTWNYPVANIEAWRVLNLSKGGLGQTRNAVVEGISECETQQCGKAVGYGDRPDEQGDTSLDALVMDGRTMEIGAVADLRRIRSAIKVARHVLEHTKHTLLVGNAAEDFANEMGFQNESLATTESTEIWMKWKTNNCQPNFRKNVLPDSKISCGPYSPLTSWKDDSSRSEFEIGPNNHDTITMIAIDEESNIHVGASTNGLHFTMPGRVGDSPIPGAGTYADNEVGAAIATGDGDVMMRFLPAMLAVEAMRAGSTPSEASRLALHRILKHVRDFDGAIVAVNRLGEYAVTCHGVMGEFSYMVSSPAMPNRATRKETIKCSARK</sequence>
<evidence type="ECO:0000256" key="13">
    <source>
        <dbReference type="ARBA" id="ARBA00080645"/>
    </source>
</evidence>
<comment type="similarity">
    <text evidence="1">Belongs to the Ntn-hydrolase family.</text>
</comment>
<feature type="binding site" evidence="15">
    <location>
        <begin position="233"/>
        <end position="236"/>
    </location>
    <ligand>
        <name>substrate</name>
    </ligand>
</feature>
<name>A0A6P4JLI4_DROKI</name>
<dbReference type="GO" id="GO:0005764">
    <property type="term" value="C:lysosome"/>
    <property type="evidence" value="ECO:0007669"/>
    <property type="project" value="TreeGrafter"/>
</dbReference>
<evidence type="ECO:0000256" key="5">
    <source>
        <dbReference type="ARBA" id="ARBA00022801"/>
    </source>
</evidence>
<keyword evidence="3" id="KW-0645">Protease</keyword>
<evidence type="ECO:0000256" key="12">
    <source>
        <dbReference type="ARBA" id="ARBA00079301"/>
    </source>
</evidence>
<evidence type="ECO:0000313" key="17">
    <source>
        <dbReference type="Proteomes" id="UP001652661"/>
    </source>
</evidence>
<evidence type="ECO:0000256" key="14">
    <source>
        <dbReference type="PIRSR" id="PIRSR600246-1"/>
    </source>
</evidence>
<dbReference type="SUPFAM" id="SSF56235">
    <property type="entry name" value="N-terminal nucleophile aminohydrolases (Ntn hydrolases)"/>
    <property type="match status" value="1"/>
</dbReference>
<evidence type="ECO:0000256" key="6">
    <source>
        <dbReference type="ARBA" id="ARBA00022813"/>
    </source>
</evidence>
<evidence type="ECO:0000256" key="15">
    <source>
        <dbReference type="PIRSR" id="PIRSR600246-2"/>
    </source>
</evidence>
<accession>A0A6P4JLI4</accession>
<keyword evidence="5" id="KW-0378">Hydrolase</keyword>
<protein>
    <recommendedName>
        <fullName evidence="10">N(4)-(beta-N-acetylglucosaminyl)-L-asparaginase</fullName>
        <ecNumber evidence="10">3.5.1.26</ecNumber>
    </recommendedName>
    <alternativeName>
        <fullName evidence="12">Aspartylglucosaminidase</fullName>
    </alternativeName>
    <alternativeName>
        <fullName evidence="11">Glycosylasparaginase</fullName>
    </alternativeName>
    <alternativeName>
        <fullName evidence="13">N4-(N-acetyl-beta-glucosaminyl)-L-asparagine amidase</fullName>
    </alternativeName>
</protein>
<dbReference type="InterPro" id="IPR029055">
    <property type="entry name" value="Ntn_hydrolases_N"/>
</dbReference>
<evidence type="ECO:0000256" key="3">
    <source>
        <dbReference type="ARBA" id="ARBA00022670"/>
    </source>
</evidence>
<evidence type="ECO:0000313" key="18">
    <source>
        <dbReference type="RefSeq" id="XP_017035493.1"/>
    </source>
</evidence>
<reference evidence="18" key="1">
    <citation type="submission" date="2025-08" db="UniProtKB">
        <authorList>
            <consortium name="RefSeq"/>
        </authorList>
    </citation>
    <scope>IDENTIFICATION</scope>
    <source>
        <strain evidence="18">14028-0561.14</strain>
        <tissue evidence="18">Whole fly</tissue>
    </source>
</reference>
<organism evidence="17 18">
    <name type="scientific">Drosophila kikkawai</name>
    <name type="common">Fruit fly</name>
    <dbReference type="NCBI Taxonomy" id="30033"/>
    <lineage>
        <taxon>Eukaryota</taxon>
        <taxon>Metazoa</taxon>
        <taxon>Ecdysozoa</taxon>
        <taxon>Arthropoda</taxon>
        <taxon>Hexapoda</taxon>
        <taxon>Insecta</taxon>
        <taxon>Pterygota</taxon>
        <taxon>Neoptera</taxon>
        <taxon>Endopterygota</taxon>
        <taxon>Diptera</taxon>
        <taxon>Brachycera</taxon>
        <taxon>Muscomorpha</taxon>
        <taxon>Ephydroidea</taxon>
        <taxon>Drosophilidae</taxon>
        <taxon>Drosophila</taxon>
        <taxon>Sophophora</taxon>
    </lineage>
</organism>
<dbReference type="Gene3D" id="3.60.20.30">
    <property type="entry name" value="(Glycosyl)asparaginase"/>
    <property type="match status" value="1"/>
</dbReference>
<dbReference type="AlphaFoldDB" id="A0A6P4JLI4"/>
<evidence type="ECO:0000256" key="9">
    <source>
        <dbReference type="ARBA" id="ARBA00053295"/>
    </source>
</evidence>
<evidence type="ECO:0000256" key="8">
    <source>
        <dbReference type="ARBA" id="ARBA00050421"/>
    </source>
</evidence>
<feature type="site" description="Cleavage; by autolysis" evidence="16">
    <location>
        <begin position="181"/>
        <end position="182"/>
    </location>
</feature>
<comment type="subunit">
    <text evidence="2">Heterotetramer of two alpha and two beta chains arranged as a dimer of alpha/beta heterodimers.</text>
</comment>
<keyword evidence="17" id="KW-1185">Reference proteome</keyword>
<dbReference type="Proteomes" id="UP001652661">
    <property type="component" value="Chromosome 3R"/>
</dbReference>
<feature type="active site" description="Nucleophile" evidence="14">
    <location>
        <position position="182"/>
    </location>
</feature>
<comment type="catalytic activity">
    <reaction evidence="8">
        <text>N(4)-(beta-N-acetyl-D-glucosaminyl)-L-asparagine + H2O = N-acetyl-beta-D-glucosaminylamine + L-aspartate + H(+)</text>
        <dbReference type="Rhea" id="RHEA:11544"/>
        <dbReference type="ChEBI" id="CHEBI:15377"/>
        <dbReference type="ChEBI" id="CHEBI:15378"/>
        <dbReference type="ChEBI" id="CHEBI:15947"/>
        <dbReference type="ChEBI" id="CHEBI:29991"/>
        <dbReference type="ChEBI" id="CHEBI:58080"/>
        <dbReference type="EC" id="3.5.1.26"/>
    </reaction>
</comment>
<evidence type="ECO:0000256" key="2">
    <source>
        <dbReference type="ARBA" id="ARBA00011601"/>
    </source>
</evidence>
<dbReference type="GeneID" id="108083990"/>
<dbReference type="PANTHER" id="PTHR10188">
    <property type="entry name" value="L-ASPARAGINASE"/>
    <property type="match status" value="1"/>
</dbReference>
<dbReference type="CDD" id="cd04513">
    <property type="entry name" value="Glycosylasparaginase"/>
    <property type="match status" value="1"/>
</dbReference>
<evidence type="ECO:0000256" key="1">
    <source>
        <dbReference type="ARBA" id="ARBA00010872"/>
    </source>
</evidence>